<reference evidence="1 2" key="1">
    <citation type="journal article" date="2023" name="Science">
        <title>Complex scaffold remodeling in plant triterpene biosynthesis.</title>
        <authorList>
            <person name="De La Pena R."/>
            <person name="Hodgson H."/>
            <person name="Liu J.C."/>
            <person name="Stephenson M.J."/>
            <person name="Martin A.C."/>
            <person name="Owen C."/>
            <person name="Harkess A."/>
            <person name="Leebens-Mack J."/>
            <person name="Jimenez L.E."/>
            <person name="Osbourn A."/>
            <person name="Sattely E.S."/>
        </authorList>
    </citation>
    <scope>NUCLEOTIDE SEQUENCE [LARGE SCALE GENOMIC DNA]</scope>
    <source>
        <strain evidence="2">cv. JPN11</strain>
        <tissue evidence="1">Leaf</tissue>
    </source>
</reference>
<dbReference type="EMBL" id="CM051396">
    <property type="protein sequence ID" value="KAJ4723426.1"/>
    <property type="molecule type" value="Genomic_DNA"/>
</dbReference>
<evidence type="ECO:0000313" key="1">
    <source>
        <dbReference type="EMBL" id="KAJ4723426.1"/>
    </source>
</evidence>
<comment type="caution">
    <text evidence="1">The sequence shown here is derived from an EMBL/GenBank/DDBJ whole genome shotgun (WGS) entry which is preliminary data.</text>
</comment>
<dbReference type="Proteomes" id="UP001164539">
    <property type="component" value="Chromosome 3"/>
</dbReference>
<name>A0ACC1YI07_MELAZ</name>
<gene>
    <name evidence="1" type="ORF">OWV82_006803</name>
</gene>
<organism evidence="1 2">
    <name type="scientific">Melia azedarach</name>
    <name type="common">Chinaberry tree</name>
    <dbReference type="NCBI Taxonomy" id="155640"/>
    <lineage>
        <taxon>Eukaryota</taxon>
        <taxon>Viridiplantae</taxon>
        <taxon>Streptophyta</taxon>
        <taxon>Embryophyta</taxon>
        <taxon>Tracheophyta</taxon>
        <taxon>Spermatophyta</taxon>
        <taxon>Magnoliopsida</taxon>
        <taxon>eudicotyledons</taxon>
        <taxon>Gunneridae</taxon>
        <taxon>Pentapetalae</taxon>
        <taxon>rosids</taxon>
        <taxon>malvids</taxon>
        <taxon>Sapindales</taxon>
        <taxon>Meliaceae</taxon>
        <taxon>Melia</taxon>
    </lineage>
</organism>
<protein>
    <submittedName>
        <fullName evidence="1">RNA-binding family protein isoform 1</fullName>
    </submittedName>
</protein>
<proteinExistence type="predicted"/>
<keyword evidence="2" id="KW-1185">Reference proteome</keyword>
<sequence>MESSTEAEYAAFLEKVRRTVYLDNLSPQVTESVLKTALSQFGTVKNVQFIPSYTESKNIQQFALVEMDNSNQAKAIISSMGEFPFMMSGMPRSVRARAAEVEMFDDRPIKPGRKIQCRWLDPDDPDFEVAQKLKHVVRKHTAEASFVLKQQLDQEEMLAKQQADSLKQNYKKYELLDSIMADGTANRLARHYDIRNLDD</sequence>
<accession>A0ACC1YI07</accession>
<evidence type="ECO:0000313" key="2">
    <source>
        <dbReference type="Proteomes" id="UP001164539"/>
    </source>
</evidence>